<organism evidence="2 3">
    <name type="scientific">Paramicrobacterium agarici</name>
    <dbReference type="NCBI Taxonomy" id="630514"/>
    <lineage>
        <taxon>Bacteria</taxon>
        <taxon>Bacillati</taxon>
        <taxon>Actinomycetota</taxon>
        <taxon>Actinomycetes</taxon>
        <taxon>Micrococcales</taxon>
        <taxon>Microbacteriaceae</taxon>
        <taxon>Paramicrobacterium</taxon>
    </lineage>
</organism>
<dbReference type="Gene3D" id="3.40.190.10">
    <property type="entry name" value="Periplasmic binding protein-like II"/>
    <property type="match status" value="1"/>
</dbReference>
<sequence>MAVLLTGCGITMPTDPYGSLEHATGGTLRVGISPNGNLTVADDGEYSGKEVELIRGFAESIDAEIEWTVGSEEALVRGLEKQQLDVVIAGMTDQTPWAERAAPTRPYMKTKADDGSILNLVMLVPMGENALLSELETYLDTQREDA</sequence>
<dbReference type="AlphaFoldDB" id="A0A2A9DSQ8"/>
<evidence type="ECO:0000313" key="2">
    <source>
        <dbReference type="EMBL" id="PFG29386.1"/>
    </source>
</evidence>
<gene>
    <name evidence="2" type="ORF">ATJ78_0291</name>
</gene>
<evidence type="ECO:0000313" key="3">
    <source>
        <dbReference type="Proteomes" id="UP000221369"/>
    </source>
</evidence>
<feature type="domain" description="Solute-binding protein family 3/N-terminal" evidence="1">
    <location>
        <begin position="29"/>
        <end position="145"/>
    </location>
</feature>
<keyword evidence="3" id="KW-1185">Reference proteome</keyword>
<dbReference type="EMBL" id="PDJE01000001">
    <property type="protein sequence ID" value="PFG29386.1"/>
    <property type="molecule type" value="Genomic_DNA"/>
</dbReference>
<accession>A0A2A9DSQ8</accession>
<dbReference type="Pfam" id="PF00497">
    <property type="entry name" value="SBP_bac_3"/>
    <property type="match status" value="1"/>
</dbReference>
<name>A0A2A9DSQ8_9MICO</name>
<evidence type="ECO:0000259" key="1">
    <source>
        <dbReference type="Pfam" id="PF00497"/>
    </source>
</evidence>
<protein>
    <submittedName>
        <fullName evidence="2">Extracellular solute-binding protein (Family 3)</fullName>
    </submittedName>
</protein>
<comment type="caution">
    <text evidence="2">The sequence shown here is derived from an EMBL/GenBank/DDBJ whole genome shotgun (WGS) entry which is preliminary data.</text>
</comment>
<dbReference type="Proteomes" id="UP000221369">
    <property type="component" value="Unassembled WGS sequence"/>
</dbReference>
<proteinExistence type="predicted"/>
<reference evidence="2 3" key="1">
    <citation type="submission" date="2017-10" db="EMBL/GenBank/DDBJ databases">
        <title>Sequencing the genomes of 1000 actinobacteria strains.</title>
        <authorList>
            <person name="Klenk H.-P."/>
        </authorList>
    </citation>
    <scope>NUCLEOTIDE SEQUENCE [LARGE SCALE GENOMIC DNA]</scope>
    <source>
        <strain evidence="2 3">DSM 21798</strain>
    </source>
</reference>
<dbReference type="SUPFAM" id="SSF53850">
    <property type="entry name" value="Periplasmic binding protein-like II"/>
    <property type="match status" value="1"/>
</dbReference>
<dbReference type="InterPro" id="IPR001638">
    <property type="entry name" value="Solute-binding_3/MltF_N"/>
</dbReference>